<feature type="transmembrane region" description="Helical" evidence="5">
    <location>
        <begin position="226"/>
        <end position="249"/>
    </location>
</feature>
<comment type="subcellular location">
    <subcellularLocation>
        <location evidence="1">Membrane</location>
        <topology evidence="1">Multi-pass membrane protein</topology>
    </subcellularLocation>
</comment>
<evidence type="ECO:0000256" key="3">
    <source>
        <dbReference type="ARBA" id="ARBA00022989"/>
    </source>
</evidence>
<dbReference type="InterPro" id="IPR001694">
    <property type="entry name" value="NADH_UbQ_OxRdtase_su1/FPO"/>
</dbReference>
<accession>A0ABQ5Q174</accession>
<reference evidence="6" key="1">
    <citation type="journal article" date="2023" name="Antonie Van Leeuwenhoek">
        <title>Mesoterricola silvestris gen. nov., sp. nov., Mesoterricola sediminis sp. nov., Geothrix oryzae sp. nov., Geothrix edaphica sp. nov., Geothrix rubra sp. nov., and Geothrix limicola sp. nov., six novel members of Acidobacteriota isolated from soils.</title>
        <authorList>
            <person name="Itoh H."/>
            <person name="Sugisawa Y."/>
            <person name="Mise K."/>
            <person name="Xu Z."/>
            <person name="Kuniyasu M."/>
            <person name="Ushijima N."/>
            <person name="Kawano K."/>
            <person name="Kobayashi E."/>
            <person name="Shiratori Y."/>
            <person name="Masuda Y."/>
            <person name="Senoo K."/>
        </authorList>
    </citation>
    <scope>NUCLEOTIDE SEQUENCE</scope>
    <source>
        <strain evidence="6">Red802</strain>
    </source>
</reference>
<keyword evidence="4 5" id="KW-0472">Membrane</keyword>
<evidence type="ECO:0000313" key="6">
    <source>
        <dbReference type="EMBL" id="GLH68343.1"/>
    </source>
</evidence>
<comment type="caution">
    <text evidence="6">The sequence shown here is derived from an EMBL/GenBank/DDBJ whole genome shotgun (WGS) entry which is preliminary data.</text>
</comment>
<evidence type="ECO:0000256" key="1">
    <source>
        <dbReference type="ARBA" id="ARBA00004141"/>
    </source>
</evidence>
<dbReference type="PANTHER" id="PTHR43359:SF1">
    <property type="entry name" value="FORMATE HYDROGENLYASE SUBUNIT 4-RELATED"/>
    <property type="match status" value="1"/>
</dbReference>
<dbReference type="InterPro" id="IPR052561">
    <property type="entry name" value="ComplexI_Subunit1"/>
</dbReference>
<evidence type="ECO:0000313" key="7">
    <source>
        <dbReference type="Proteomes" id="UP001165044"/>
    </source>
</evidence>
<organism evidence="6 7">
    <name type="scientific">Geothrix edaphica</name>
    <dbReference type="NCBI Taxonomy" id="2927976"/>
    <lineage>
        <taxon>Bacteria</taxon>
        <taxon>Pseudomonadati</taxon>
        <taxon>Acidobacteriota</taxon>
        <taxon>Holophagae</taxon>
        <taxon>Holophagales</taxon>
        <taxon>Holophagaceae</taxon>
        <taxon>Geothrix</taxon>
    </lineage>
</organism>
<dbReference type="RefSeq" id="WP_285610202.1">
    <property type="nucleotide sequence ID" value="NZ_BSDC01000004.1"/>
</dbReference>
<gene>
    <name evidence="6" type="primary">ehrB</name>
    <name evidence="6" type="ORF">GETHED_27070</name>
</gene>
<name>A0ABQ5Q174_9BACT</name>
<evidence type="ECO:0000256" key="4">
    <source>
        <dbReference type="ARBA" id="ARBA00023136"/>
    </source>
</evidence>
<evidence type="ECO:0000256" key="2">
    <source>
        <dbReference type="ARBA" id="ARBA00022692"/>
    </source>
</evidence>
<dbReference type="EMBL" id="BSDC01000004">
    <property type="protein sequence ID" value="GLH68343.1"/>
    <property type="molecule type" value="Genomic_DNA"/>
</dbReference>
<proteinExistence type="predicted"/>
<dbReference type="Pfam" id="PF00146">
    <property type="entry name" value="NADHdh"/>
    <property type="match status" value="1"/>
</dbReference>
<feature type="transmembrane region" description="Helical" evidence="5">
    <location>
        <begin position="12"/>
        <end position="31"/>
    </location>
</feature>
<dbReference type="PANTHER" id="PTHR43359">
    <property type="entry name" value="FORMATE HYDROGENLYASE SUBUNIT 4"/>
    <property type="match status" value="1"/>
</dbReference>
<sequence>MVRSLLPTILQTLLHGLTVLLLPPLLPGLIAKTKALMAGRQGPPVLQLYYDLAKLARKRAVFSRTTSWVFLAGPVGGVAAGLAASCLVPFGHTPAPVSFEGDVILFAYLFGLARFLTILSALDTGSSFEGMGAAREATFSALAEPALFLGFAALAKATSSLSLGTMLVFPGSLATRFTGPLILILAGWVIVYLAENSRIPVDDPNTHLELTMIHEVMVLDHSGRPFALVLYGASLKLLVLGALILTPALPRAAQAWQNWLVFYLALGGLAVGVGLVESSMARFRMTKVPQFLVAGVLATGFAFLLMLV</sequence>
<feature type="transmembrane region" description="Helical" evidence="5">
    <location>
        <begin position="288"/>
        <end position="307"/>
    </location>
</feature>
<keyword evidence="7" id="KW-1185">Reference proteome</keyword>
<keyword evidence="2 5" id="KW-0812">Transmembrane</keyword>
<feature type="transmembrane region" description="Helical" evidence="5">
    <location>
        <begin position="103"/>
        <end position="125"/>
    </location>
</feature>
<protein>
    <submittedName>
        <fullName evidence="6">Hydrogenase</fullName>
    </submittedName>
</protein>
<feature type="transmembrane region" description="Helical" evidence="5">
    <location>
        <begin position="255"/>
        <end position="276"/>
    </location>
</feature>
<feature type="transmembrane region" description="Helical" evidence="5">
    <location>
        <begin position="177"/>
        <end position="194"/>
    </location>
</feature>
<keyword evidence="3 5" id="KW-1133">Transmembrane helix</keyword>
<evidence type="ECO:0000256" key="5">
    <source>
        <dbReference type="SAM" id="Phobius"/>
    </source>
</evidence>
<feature type="transmembrane region" description="Helical" evidence="5">
    <location>
        <begin position="137"/>
        <end position="157"/>
    </location>
</feature>
<dbReference type="Proteomes" id="UP001165044">
    <property type="component" value="Unassembled WGS sequence"/>
</dbReference>
<feature type="transmembrane region" description="Helical" evidence="5">
    <location>
        <begin position="68"/>
        <end position="91"/>
    </location>
</feature>